<sequence>MLTLEDVLKNPVIPRVEATDSLKKAAKVICEGGIGAALALDDQERINYLITKTDVVRAVAKGEDLEITTVEEYGTPSPLKLSGDKDLISALRLLKEYRISHVLVTHDNKLKGILYIRDIVFALTEFIPSGKLNLGNVSKRIPRLDERATIADVATEIVNMDTEAAFVGSKLVTDESVLRSAAYGDPYSDLALNYAAQRVITTDPLTDLECAVRLMRTNNTDKLVVWKGKIASIKDIGYILPDIVKELTRYVLLLKGGDVDRLEGLQNVKVIKTIGKYNAIVIVEGEDALKNVSRRIGDKELVVLVELP</sequence>
<evidence type="ECO:0000313" key="4">
    <source>
        <dbReference type="EMBL" id="ALU12109.1"/>
    </source>
</evidence>
<gene>
    <name evidence="4" type="ORF">EYM_00410</name>
</gene>
<keyword evidence="1 2" id="KW-0129">CBS domain</keyword>
<dbReference type="RefSeq" id="WP_075049166.1">
    <property type="nucleotide sequence ID" value="NZ_CP006867.1"/>
</dbReference>
<dbReference type="AlphaFoldDB" id="A0A0U2MAA6"/>
<keyword evidence="5" id="KW-1185">Reference proteome</keyword>
<dbReference type="EMBL" id="CP006867">
    <property type="protein sequence ID" value="ALU12109.1"/>
    <property type="molecule type" value="Genomic_DNA"/>
</dbReference>
<feature type="domain" description="CBS" evidence="3">
    <location>
        <begin position="74"/>
        <end position="129"/>
    </location>
</feature>
<dbReference type="GeneID" id="30679502"/>
<dbReference type="SUPFAM" id="SSF54631">
    <property type="entry name" value="CBS-domain pair"/>
    <property type="match status" value="2"/>
</dbReference>
<dbReference type="STRING" id="940295.EYM_00410"/>
<dbReference type="InterPro" id="IPR051257">
    <property type="entry name" value="Diverse_CBS-Domain"/>
</dbReference>
<feature type="domain" description="CBS" evidence="3">
    <location>
        <begin position="9"/>
        <end position="65"/>
    </location>
</feature>
<evidence type="ECO:0000313" key="5">
    <source>
        <dbReference type="Proteomes" id="UP000060778"/>
    </source>
</evidence>
<dbReference type="Gene3D" id="3.90.1280.20">
    <property type="match status" value="1"/>
</dbReference>
<proteinExistence type="predicted"/>
<reference evidence="4 5" key="1">
    <citation type="submission" date="2013-11" db="EMBL/GenBank/DDBJ databases">
        <title>Comparative genomics of Ignicoccus.</title>
        <authorList>
            <person name="Podar M."/>
        </authorList>
    </citation>
    <scope>NUCLEOTIDE SEQUENCE [LARGE SCALE GENOMIC DNA]</scope>
    <source>
        <strain evidence="4 5">DSM 13165</strain>
    </source>
</reference>
<dbReference type="PANTHER" id="PTHR43080:SF2">
    <property type="entry name" value="CBS DOMAIN-CONTAINING PROTEIN"/>
    <property type="match status" value="1"/>
</dbReference>
<dbReference type="PROSITE" id="PS51371">
    <property type="entry name" value="CBS"/>
    <property type="match status" value="2"/>
</dbReference>
<organism evidence="4 5">
    <name type="scientific">Ignicoccus islandicus DSM 13165</name>
    <dbReference type="NCBI Taxonomy" id="940295"/>
    <lineage>
        <taxon>Archaea</taxon>
        <taxon>Thermoproteota</taxon>
        <taxon>Thermoprotei</taxon>
        <taxon>Desulfurococcales</taxon>
        <taxon>Desulfurococcaceae</taxon>
        <taxon>Ignicoccus</taxon>
    </lineage>
</organism>
<dbReference type="Pfam" id="PF00571">
    <property type="entry name" value="CBS"/>
    <property type="match status" value="1"/>
</dbReference>
<accession>A0A0U2MAA6</accession>
<dbReference type="InterPro" id="IPR000644">
    <property type="entry name" value="CBS_dom"/>
</dbReference>
<dbReference type="SMART" id="SM00116">
    <property type="entry name" value="CBS"/>
    <property type="match status" value="3"/>
</dbReference>
<dbReference type="KEGG" id="iis:EYM_00410"/>
<evidence type="ECO:0000256" key="2">
    <source>
        <dbReference type="PROSITE-ProRule" id="PRU00703"/>
    </source>
</evidence>
<dbReference type="OrthoDB" id="43333at2157"/>
<dbReference type="Proteomes" id="UP000060778">
    <property type="component" value="Chromosome"/>
</dbReference>
<protein>
    <recommendedName>
        <fullName evidence="3">CBS domain-containing protein</fullName>
    </recommendedName>
</protein>
<dbReference type="InterPro" id="IPR046342">
    <property type="entry name" value="CBS_dom_sf"/>
</dbReference>
<dbReference type="PANTHER" id="PTHR43080">
    <property type="entry name" value="CBS DOMAIN-CONTAINING PROTEIN CBSX3, MITOCHONDRIAL"/>
    <property type="match status" value="1"/>
</dbReference>
<evidence type="ECO:0000259" key="3">
    <source>
        <dbReference type="PROSITE" id="PS51371"/>
    </source>
</evidence>
<name>A0A0U2MAA6_9CREN</name>
<dbReference type="Gene3D" id="3.10.580.10">
    <property type="entry name" value="CBS-domain"/>
    <property type="match status" value="1"/>
</dbReference>
<evidence type="ECO:0000256" key="1">
    <source>
        <dbReference type="ARBA" id="ARBA00023122"/>
    </source>
</evidence>